<gene>
    <name evidence="2" type="ORF">CYCME_1372</name>
</gene>
<sequence length="255" mass="28933">MNPTSELYTSLLDAYEHFNTALFGGKLPSVIFTVQRKKGVMGYFAPERWGDINGTKCSEIAINPAYIANSRLIEVMQTLVHEMAHCWQHCFGHPGRDYYHNKEWALKMIEVGLMPSSTGEPGGRITGQFMSDYIIEDGPFIRTFQQLSDEKGFQLKWMDRRSLPRLFEPVIAPMVNSNGTEPDKVLTSVPVKATPTLSELVKPTDSPISDFLIPEAAKRQTRYRYICSGCDTKVYGKAQLNIRCEDCDRVFECNE</sequence>
<dbReference type="GO" id="GO:0006950">
    <property type="term" value="P:response to stress"/>
    <property type="evidence" value="ECO:0007669"/>
    <property type="project" value="UniProtKB-ARBA"/>
</dbReference>
<evidence type="ECO:0000259" key="1">
    <source>
        <dbReference type="Pfam" id="PF10263"/>
    </source>
</evidence>
<organism evidence="2 3">
    <name type="scientific">Cycloclasticus zancles 78-ME</name>
    <dbReference type="NCBI Taxonomy" id="1198232"/>
    <lineage>
        <taxon>Bacteria</taxon>
        <taxon>Pseudomonadati</taxon>
        <taxon>Pseudomonadota</taxon>
        <taxon>Gammaproteobacteria</taxon>
        <taxon>Thiotrichales</taxon>
        <taxon>Piscirickettsiaceae</taxon>
        <taxon>Cycloclasticus</taxon>
    </lineage>
</organism>
<keyword evidence="3" id="KW-1185">Reference proteome</keyword>
<dbReference type="eggNOG" id="COG3091">
    <property type="taxonomic scope" value="Bacteria"/>
</dbReference>
<dbReference type="PATRIC" id="fig|1198232.3.peg.1362"/>
<evidence type="ECO:0000313" key="3">
    <source>
        <dbReference type="Proteomes" id="UP000015380"/>
    </source>
</evidence>
<dbReference type="EMBL" id="CP005996">
    <property type="protein sequence ID" value="AGS39701.1"/>
    <property type="molecule type" value="Genomic_DNA"/>
</dbReference>
<reference evidence="2 3" key="1">
    <citation type="submission" date="2013-05" db="EMBL/GenBank/DDBJ databases">
        <title>Between feast and famine: a lifestyle of most important marine PAH-degrading bacterium Cycloclasticus sp. 7ME.</title>
        <authorList>
            <person name="Yakimov M.M."/>
            <person name="Messina E."/>
            <person name="Genovese M."/>
            <person name="Denaro R."/>
            <person name="Crisafi F."/>
            <person name="Russo D."/>
            <person name="Cappello S."/>
            <person name="Santisi S."/>
            <person name="Smedile F."/>
            <person name="Golyshina O.V."/>
            <person name="Tran H."/>
            <person name="Pieper D.H."/>
            <person name="Golyshin P.N."/>
            <person name="Giuliano L."/>
        </authorList>
    </citation>
    <scope>NUCLEOTIDE SEQUENCE [LARGE SCALE GENOMIC DNA]</scope>
    <source>
        <strain evidence="2 3">78-ME</strain>
    </source>
</reference>
<feature type="domain" description="SprT-like" evidence="1">
    <location>
        <begin position="14"/>
        <end position="112"/>
    </location>
</feature>
<dbReference type="KEGG" id="cza:CYCME_1372"/>
<evidence type="ECO:0000313" key="2">
    <source>
        <dbReference type="EMBL" id="AGS39701.1"/>
    </source>
</evidence>
<reference evidence="3" key="2">
    <citation type="journal article" date="2016" name="Environ. Microbiol. Rep.">
        <title>Analysis of defence systems and a conjugative IncP-1 plasmid in the marine polyaromatic hydrocarbons-degrading bacterium Cycloclasticus sp. 78-ME.</title>
        <authorList>
            <person name="Yakimov M.M."/>
            <person name="Crisafi F."/>
            <person name="Messina E."/>
            <person name="Smedile F."/>
            <person name="Lopatina A."/>
            <person name="Denaro R."/>
            <person name="Pieper D.H."/>
            <person name="Golyshin P.N."/>
            <person name="Giuliano L."/>
        </authorList>
    </citation>
    <scope>NUCLEOTIDE SEQUENCE [LARGE SCALE GENOMIC DNA]</scope>
    <source>
        <strain evidence="3">78-ME</strain>
    </source>
</reference>
<dbReference type="RefSeq" id="WP_020932548.1">
    <property type="nucleotide sequence ID" value="NC_021917.1"/>
</dbReference>
<dbReference type="AlphaFoldDB" id="S5T7E1"/>
<dbReference type="Pfam" id="PF10263">
    <property type="entry name" value="SprT-like"/>
    <property type="match status" value="1"/>
</dbReference>
<dbReference type="InterPro" id="IPR006640">
    <property type="entry name" value="SprT-like_domain"/>
</dbReference>
<name>S5T7E1_9GAMM</name>
<protein>
    <submittedName>
        <fullName evidence="2">Zinc metalloproteinase Mpr protein</fullName>
    </submittedName>
</protein>
<accession>S5T7E1</accession>
<dbReference type="HOGENOM" id="CLU_068645_0_0_6"/>
<proteinExistence type="predicted"/>
<dbReference type="Proteomes" id="UP000015380">
    <property type="component" value="Chromosome"/>
</dbReference>